<evidence type="ECO:0000256" key="5">
    <source>
        <dbReference type="ARBA" id="ARBA00023014"/>
    </source>
</evidence>
<dbReference type="InterPro" id="IPR017900">
    <property type="entry name" value="4Fe4S_Fe_S_CS"/>
</dbReference>
<dbReference type="Gene3D" id="1.10.1060.10">
    <property type="entry name" value="Alpha-helical ferredoxin"/>
    <property type="match status" value="1"/>
</dbReference>
<dbReference type="InterPro" id="IPR051460">
    <property type="entry name" value="HdrC_iron-sulfur_subunit"/>
</dbReference>
<organism evidence="8 9">
    <name type="scientific">Thermonema lapsum</name>
    <dbReference type="NCBI Taxonomy" id="28195"/>
    <lineage>
        <taxon>Bacteria</taxon>
        <taxon>Pseudomonadati</taxon>
        <taxon>Bacteroidota</taxon>
        <taxon>Cytophagia</taxon>
        <taxon>Cytophagales</taxon>
        <taxon>Thermonemataceae</taxon>
        <taxon>Thermonema</taxon>
    </lineage>
</organism>
<dbReference type="Proteomes" id="UP000537126">
    <property type="component" value="Unassembled WGS sequence"/>
</dbReference>
<feature type="domain" description="4Fe-4S ferredoxin-type" evidence="7">
    <location>
        <begin position="360"/>
        <end position="391"/>
    </location>
</feature>
<keyword evidence="1" id="KW-0004">4Fe-4S</keyword>
<gene>
    <name evidence="8" type="ORF">FHS56_001328</name>
</gene>
<dbReference type="InterPro" id="IPR009051">
    <property type="entry name" value="Helical_ferredxn"/>
</dbReference>
<protein>
    <submittedName>
        <fullName evidence="8">Heterodisulfide reductase subunit C</fullName>
    </submittedName>
</protein>
<keyword evidence="6" id="KW-0472">Membrane</keyword>
<dbReference type="PANTHER" id="PTHR43255:SF1">
    <property type="entry name" value="IRON-SULFUR-BINDING OXIDOREDUCTASE FADF-RELATED"/>
    <property type="match status" value="1"/>
</dbReference>
<dbReference type="SUPFAM" id="SSF46548">
    <property type="entry name" value="alpha-helical ferredoxin"/>
    <property type="match status" value="1"/>
</dbReference>
<feature type="domain" description="4Fe-4S ferredoxin-type" evidence="7">
    <location>
        <begin position="295"/>
        <end position="326"/>
    </location>
</feature>
<dbReference type="EMBL" id="JAASRN010000002">
    <property type="protein sequence ID" value="NIK73815.1"/>
    <property type="molecule type" value="Genomic_DNA"/>
</dbReference>
<reference evidence="8 9" key="1">
    <citation type="submission" date="2020-03" db="EMBL/GenBank/DDBJ databases">
        <title>Genomic Encyclopedia of Type Strains, Phase IV (KMG-IV): sequencing the most valuable type-strain genomes for metagenomic binning, comparative biology and taxonomic classification.</title>
        <authorList>
            <person name="Goeker M."/>
        </authorList>
    </citation>
    <scope>NUCLEOTIDE SEQUENCE [LARGE SCALE GENOMIC DNA]</scope>
    <source>
        <strain evidence="8 9">DSM 5718</strain>
    </source>
</reference>
<comment type="caution">
    <text evidence="8">The sequence shown here is derived from an EMBL/GenBank/DDBJ whole genome shotgun (WGS) entry which is preliminary data.</text>
</comment>
<keyword evidence="2" id="KW-0479">Metal-binding</keyword>
<dbReference type="GO" id="GO:0046872">
    <property type="term" value="F:metal ion binding"/>
    <property type="evidence" value="ECO:0007669"/>
    <property type="project" value="UniProtKB-KW"/>
</dbReference>
<dbReference type="Gene3D" id="1.20.950.20">
    <property type="entry name" value="Transmembrane di-heme cytochromes, Chain C"/>
    <property type="match status" value="1"/>
</dbReference>
<evidence type="ECO:0000313" key="8">
    <source>
        <dbReference type="EMBL" id="NIK73815.1"/>
    </source>
</evidence>
<keyword evidence="4" id="KW-0408">Iron</keyword>
<dbReference type="InterPro" id="IPR036197">
    <property type="entry name" value="NarG-like_sf"/>
</dbReference>
<feature type="transmembrane region" description="Helical" evidence="6">
    <location>
        <begin position="6"/>
        <end position="24"/>
    </location>
</feature>
<feature type="transmembrane region" description="Helical" evidence="6">
    <location>
        <begin position="65"/>
        <end position="89"/>
    </location>
</feature>
<feature type="transmembrane region" description="Helical" evidence="6">
    <location>
        <begin position="151"/>
        <end position="168"/>
    </location>
</feature>
<evidence type="ECO:0000256" key="1">
    <source>
        <dbReference type="ARBA" id="ARBA00022485"/>
    </source>
</evidence>
<evidence type="ECO:0000256" key="3">
    <source>
        <dbReference type="ARBA" id="ARBA00023002"/>
    </source>
</evidence>
<dbReference type="AlphaFoldDB" id="A0A846MQT0"/>
<feature type="transmembrane region" description="Helical" evidence="6">
    <location>
        <begin position="215"/>
        <end position="233"/>
    </location>
</feature>
<evidence type="ECO:0000313" key="9">
    <source>
        <dbReference type="Proteomes" id="UP000537126"/>
    </source>
</evidence>
<dbReference type="GO" id="GO:0005886">
    <property type="term" value="C:plasma membrane"/>
    <property type="evidence" value="ECO:0007669"/>
    <property type="project" value="TreeGrafter"/>
</dbReference>
<evidence type="ECO:0000256" key="2">
    <source>
        <dbReference type="ARBA" id="ARBA00022723"/>
    </source>
</evidence>
<evidence type="ECO:0000259" key="7">
    <source>
        <dbReference type="PROSITE" id="PS51379"/>
    </source>
</evidence>
<sequence length="440" mass="50592">MSYLPQILFVLCLSIAGFFIYKRVNFIRKAILLGKKKSVNDRKSERLRHMLLLAFGQKKMFDKPLVGVMHFIIYAGFLIINIEVLEIVLDGITGAHRLFAPYLGEAYSWLINLFELFAVGVIVTCVIFLIRRNVLKLPRFWSAEMKKWPRLDANLILIFEITLMWFFLSMNAADSILQSRGVEHYVQVGSFWFSQWLQPLFANMQTSSLVFYERFAWWFHILGILGFAIYITYSKHLHIALAFPNTYFASLEPKGKIPNMDEVTKEVKIALGLAQADDSPAPERFGAKDVTDLNWIQLMNAFSCTECGRCTANCPANITGKKLSPRKIMMDTRDRAEEFVRQLEQGKAIEEIKSEKSLYGDYITKEEIMACTTCNACVEACPVSINPLSIILDIRRYVAMEAGDTPNEWNVVFNNLETSMSPWKFPPTDRFNWVELVNKD</sequence>
<dbReference type="GO" id="GO:0051539">
    <property type="term" value="F:4 iron, 4 sulfur cluster binding"/>
    <property type="evidence" value="ECO:0007669"/>
    <property type="project" value="UniProtKB-KW"/>
</dbReference>
<dbReference type="SUPFAM" id="SSF103501">
    <property type="entry name" value="Respiratory nitrate reductase 1 gamma chain"/>
    <property type="match status" value="1"/>
</dbReference>
<proteinExistence type="predicted"/>
<dbReference type="Pfam" id="PF13187">
    <property type="entry name" value="Fer4_9"/>
    <property type="match status" value="1"/>
</dbReference>
<dbReference type="PROSITE" id="PS00198">
    <property type="entry name" value="4FE4S_FER_1"/>
    <property type="match status" value="1"/>
</dbReference>
<keyword evidence="5" id="KW-0411">Iron-sulfur</keyword>
<dbReference type="PANTHER" id="PTHR43255">
    <property type="entry name" value="IRON-SULFUR-BINDING OXIDOREDUCTASE FADF-RELATED-RELATED"/>
    <property type="match status" value="1"/>
</dbReference>
<dbReference type="GO" id="GO:0016491">
    <property type="term" value="F:oxidoreductase activity"/>
    <property type="evidence" value="ECO:0007669"/>
    <property type="project" value="UniProtKB-KW"/>
</dbReference>
<dbReference type="RefSeq" id="WP_166919080.1">
    <property type="nucleotide sequence ID" value="NZ_JAASRN010000002.1"/>
</dbReference>
<name>A0A846MQT0_9BACT</name>
<feature type="transmembrane region" description="Helical" evidence="6">
    <location>
        <begin position="109"/>
        <end position="130"/>
    </location>
</feature>
<evidence type="ECO:0000256" key="6">
    <source>
        <dbReference type="SAM" id="Phobius"/>
    </source>
</evidence>
<keyword evidence="9" id="KW-1185">Reference proteome</keyword>
<dbReference type="PROSITE" id="PS51379">
    <property type="entry name" value="4FE4S_FER_2"/>
    <property type="match status" value="2"/>
</dbReference>
<keyword evidence="3" id="KW-0560">Oxidoreductase</keyword>
<keyword evidence="6" id="KW-1133">Transmembrane helix</keyword>
<evidence type="ECO:0000256" key="4">
    <source>
        <dbReference type="ARBA" id="ARBA00023004"/>
    </source>
</evidence>
<accession>A0A846MQT0</accession>
<keyword evidence="6" id="KW-0812">Transmembrane</keyword>
<dbReference type="InterPro" id="IPR017896">
    <property type="entry name" value="4Fe4S_Fe-S-bd"/>
</dbReference>